<dbReference type="InterPro" id="IPR036890">
    <property type="entry name" value="HATPase_C_sf"/>
</dbReference>
<dbReference type="GO" id="GO:0046872">
    <property type="term" value="F:metal ion binding"/>
    <property type="evidence" value="ECO:0007669"/>
    <property type="project" value="UniProtKB-KW"/>
</dbReference>
<dbReference type="PANTHER" id="PTHR45866">
    <property type="entry name" value="DNA GYRASE/TOPOISOMERASE SUBUNIT B"/>
    <property type="match status" value="1"/>
</dbReference>
<comment type="subcellular location">
    <subcellularLocation>
        <location evidence="10">Cytoplasm</location>
    </subcellularLocation>
</comment>
<proteinExistence type="inferred from homology"/>
<accession>A0A519BQ77</accession>
<keyword evidence="9 10" id="KW-0413">Isomerase</keyword>
<dbReference type="InterPro" id="IPR013506">
    <property type="entry name" value="Topo_IIA_bsu_dom2"/>
</dbReference>
<dbReference type="PROSITE" id="PS00177">
    <property type="entry name" value="TOPOISOMERASE_II"/>
    <property type="match status" value="1"/>
</dbReference>
<dbReference type="CDD" id="cd16928">
    <property type="entry name" value="HATPase_GyrB-like"/>
    <property type="match status" value="1"/>
</dbReference>
<comment type="subunit">
    <text evidence="10">Heterotetramer, composed of two GyrA and two GyrB chains. In the heterotetramer, GyrA contains the active site tyrosine that forms a transient covalent intermediate with DNA, while GyrB binds cofactors and catalyzes ATP hydrolysis.</text>
</comment>
<dbReference type="FunFam" id="3.30.230.10:FF:000005">
    <property type="entry name" value="DNA gyrase subunit B"/>
    <property type="match status" value="1"/>
</dbReference>
<name>A0A519BQ77_9DELT</name>
<dbReference type="InterPro" id="IPR001241">
    <property type="entry name" value="Topo_IIA"/>
</dbReference>
<dbReference type="InterPro" id="IPR014721">
    <property type="entry name" value="Ribsml_uS5_D2-typ_fold_subgr"/>
</dbReference>
<dbReference type="Proteomes" id="UP000319296">
    <property type="component" value="Unassembled WGS sequence"/>
</dbReference>
<gene>
    <name evidence="10 12" type="primary">gyrB</name>
    <name evidence="12" type="ORF">EVG15_00655</name>
</gene>
<dbReference type="NCBIfam" id="NF011501">
    <property type="entry name" value="PRK14939.1"/>
    <property type="match status" value="1"/>
</dbReference>
<evidence type="ECO:0000256" key="8">
    <source>
        <dbReference type="ARBA" id="ARBA00023125"/>
    </source>
</evidence>
<dbReference type="Pfam" id="PF01751">
    <property type="entry name" value="Toprim"/>
    <property type="match status" value="1"/>
</dbReference>
<dbReference type="NCBIfam" id="NF004189">
    <property type="entry name" value="PRK05644.1"/>
    <property type="match status" value="1"/>
</dbReference>
<comment type="function">
    <text evidence="10">A type II topoisomerase that negatively supercoils closed circular double-stranded (ds) DNA in an ATP-dependent manner to modulate DNA topology and maintain chromosomes in an underwound state. Negative supercoiling favors strand separation, and DNA replication, transcription, recombination and repair, all of which involve strand separation. Also able to catalyze the interconversion of other topological isomers of dsDNA rings, including catenanes and knotted rings. Type II topoisomerases break and join 2 DNA strands simultaneously in an ATP-dependent manner.</text>
</comment>
<keyword evidence="10" id="KW-0963">Cytoplasm</keyword>
<dbReference type="InterPro" id="IPR006171">
    <property type="entry name" value="TOPRIM_dom"/>
</dbReference>
<evidence type="ECO:0000313" key="12">
    <source>
        <dbReference type="EMBL" id="RZD19425.1"/>
    </source>
</evidence>
<reference evidence="12 13" key="1">
    <citation type="journal article" date="2019" name="ISME J.">
        <title>Insights into ecological role of a new deltaproteobacterial order Candidatus Acidulodesulfobacterales by metagenomics and metatranscriptomics.</title>
        <authorList>
            <person name="Tan S."/>
            <person name="Liu J."/>
            <person name="Fang Y."/>
            <person name="Hedlund B.P."/>
            <person name="Lian Z.H."/>
            <person name="Huang L.Y."/>
            <person name="Li J.T."/>
            <person name="Huang L.N."/>
            <person name="Li W.J."/>
            <person name="Jiang H.C."/>
            <person name="Dong H.L."/>
            <person name="Shu W.S."/>
        </authorList>
    </citation>
    <scope>NUCLEOTIDE SEQUENCE [LARGE SCALE GENOMIC DNA]</scope>
    <source>
        <strain evidence="12">AP1</strain>
    </source>
</reference>
<feature type="binding site" evidence="10">
    <location>
        <position position="528"/>
    </location>
    <ligand>
        <name>Mg(2+)</name>
        <dbReference type="ChEBI" id="CHEBI:18420"/>
        <label>2</label>
    </ligand>
</feature>
<dbReference type="GO" id="GO:0005694">
    <property type="term" value="C:chromosome"/>
    <property type="evidence" value="ECO:0007669"/>
    <property type="project" value="InterPro"/>
</dbReference>
<dbReference type="FunFam" id="3.30.565.10:FF:000002">
    <property type="entry name" value="DNA gyrase subunit B"/>
    <property type="match status" value="1"/>
</dbReference>
<dbReference type="SMART" id="SM00387">
    <property type="entry name" value="HATPase_c"/>
    <property type="match status" value="1"/>
</dbReference>
<dbReference type="CDD" id="cd00822">
    <property type="entry name" value="TopoII_Trans_DNA_gyrase"/>
    <property type="match status" value="1"/>
</dbReference>
<dbReference type="SUPFAM" id="SSF56719">
    <property type="entry name" value="Type II DNA topoisomerase"/>
    <property type="match status" value="2"/>
</dbReference>
<feature type="binding site" evidence="10">
    <location>
        <position position="437"/>
    </location>
    <ligand>
        <name>Mg(2+)</name>
        <dbReference type="ChEBI" id="CHEBI:18420"/>
        <label>1</label>
        <note>catalytic</note>
    </ligand>
</feature>
<dbReference type="Gene3D" id="3.30.565.10">
    <property type="entry name" value="Histidine kinase-like ATPase, C-terminal domain"/>
    <property type="match status" value="1"/>
</dbReference>
<dbReference type="SUPFAM" id="SSF54211">
    <property type="entry name" value="Ribosomal protein S5 domain 2-like"/>
    <property type="match status" value="1"/>
</dbReference>
<keyword evidence="6 10" id="KW-0460">Magnesium</keyword>
<dbReference type="Pfam" id="PF02518">
    <property type="entry name" value="HATPase_c"/>
    <property type="match status" value="1"/>
</dbReference>
<dbReference type="SMART" id="SM00433">
    <property type="entry name" value="TOP2c"/>
    <property type="match status" value="1"/>
</dbReference>
<dbReference type="AlphaFoldDB" id="A0A519BQ77"/>
<comment type="miscellaneous">
    <text evidence="10">Few gyrases are as efficient as E.coli at forming negative supercoils. Not all organisms have 2 type II topoisomerases; in organisms with a single type II topoisomerase this enzyme also has to decatenate newly replicated chromosomes.</text>
</comment>
<dbReference type="InterPro" id="IPR018522">
    <property type="entry name" value="TopoIIA_CS"/>
</dbReference>
<feature type="binding site" evidence="10">
    <location>
        <position position="526"/>
    </location>
    <ligand>
        <name>Mg(2+)</name>
        <dbReference type="ChEBI" id="CHEBI:18420"/>
        <label>2</label>
    </ligand>
</feature>
<evidence type="ECO:0000256" key="5">
    <source>
        <dbReference type="ARBA" id="ARBA00022840"/>
    </source>
</evidence>
<dbReference type="InterPro" id="IPR020568">
    <property type="entry name" value="Ribosomal_Su5_D2-typ_SF"/>
</dbReference>
<evidence type="ECO:0000256" key="6">
    <source>
        <dbReference type="ARBA" id="ARBA00022842"/>
    </source>
</evidence>
<dbReference type="GO" id="GO:0003677">
    <property type="term" value="F:DNA binding"/>
    <property type="evidence" value="ECO:0007669"/>
    <property type="project" value="UniProtKB-KW"/>
</dbReference>
<evidence type="ECO:0000256" key="4">
    <source>
        <dbReference type="ARBA" id="ARBA00022741"/>
    </source>
</evidence>
<keyword evidence="5 10" id="KW-0067">ATP-binding</keyword>
<dbReference type="HAMAP" id="MF_01898">
    <property type="entry name" value="GyrB"/>
    <property type="match status" value="1"/>
</dbReference>
<evidence type="ECO:0000256" key="7">
    <source>
        <dbReference type="ARBA" id="ARBA00023029"/>
    </source>
</evidence>
<dbReference type="Gene3D" id="3.30.230.10">
    <property type="match status" value="1"/>
</dbReference>
<dbReference type="Gene3D" id="3.40.50.670">
    <property type="match status" value="2"/>
</dbReference>
<dbReference type="Pfam" id="PF00204">
    <property type="entry name" value="DNA_gyraseB"/>
    <property type="match status" value="1"/>
</dbReference>
<dbReference type="PRINTS" id="PR00418">
    <property type="entry name" value="TPI2FAMILY"/>
</dbReference>
<dbReference type="InterPro" id="IPR000565">
    <property type="entry name" value="Topo_IIA_B"/>
</dbReference>
<comment type="caution">
    <text evidence="12">The sequence shown here is derived from an EMBL/GenBank/DDBJ whole genome shotgun (WGS) entry which is preliminary data.</text>
</comment>
<evidence type="ECO:0000256" key="3">
    <source>
        <dbReference type="ARBA" id="ARBA00022723"/>
    </source>
</evidence>
<keyword evidence="4 10" id="KW-0547">Nucleotide-binding</keyword>
<evidence type="ECO:0000259" key="11">
    <source>
        <dbReference type="PROSITE" id="PS50880"/>
    </source>
</evidence>
<dbReference type="FunFam" id="3.40.50.670:FF:000001">
    <property type="entry name" value="DNA topoisomerase 2"/>
    <property type="match status" value="1"/>
</dbReference>
<dbReference type="GO" id="GO:0006261">
    <property type="term" value="P:DNA-templated DNA replication"/>
    <property type="evidence" value="ECO:0007669"/>
    <property type="project" value="UniProtKB-UniRule"/>
</dbReference>
<evidence type="ECO:0000256" key="2">
    <source>
        <dbReference type="ARBA" id="ARBA00010708"/>
    </source>
</evidence>
<comment type="cofactor">
    <cofactor evidence="10">
        <name>Mg(2+)</name>
        <dbReference type="ChEBI" id="CHEBI:18420"/>
    </cofactor>
    <cofactor evidence="10">
        <name>Mn(2+)</name>
        <dbReference type="ChEBI" id="CHEBI:29035"/>
    </cofactor>
    <cofactor evidence="10">
        <name>Ca(2+)</name>
        <dbReference type="ChEBI" id="CHEBI:29108"/>
    </cofactor>
    <text evidence="10">Binds two Mg(2+) per subunit. The magnesium ions form salt bridges with both the protein and the DNA. Can also accept other divalent metal cations, such as Mn(2+) or Ca(2+).</text>
</comment>
<dbReference type="GO" id="GO:0006265">
    <property type="term" value="P:DNA topological change"/>
    <property type="evidence" value="ECO:0007669"/>
    <property type="project" value="UniProtKB-UniRule"/>
</dbReference>
<dbReference type="InterPro" id="IPR002288">
    <property type="entry name" value="DNA_gyrase_B_C"/>
</dbReference>
<dbReference type="CDD" id="cd03366">
    <property type="entry name" value="TOPRIM_TopoIIA_GyrB"/>
    <property type="match status" value="1"/>
</dbReference>
<dbReference type="PRINTS" id="PR01159">
    <property type="entry name" value="DNAGYRASEB"/>
</dbReference>
<comment type="catalytic activity">
    <reaction evidence="1 10">
        <text>ATP-dependent breakage, passage and rejoining of double-stranded DNA.</text>
        <dbReference type="EC" id="5.6.2.2"/>
    </reaction>
</comment>
<dbReference type="PANTHER" id="PTHR45866:SF1">
    <property type="entry name" value="DNA GYRASE SUBUNIT B, MITOCHONDRIAL"/>
    <property type="match status" value="1"/>
</dbReference>
<dbReference type="InterPro" id="IPR013759">
    <property type="entry name" value="Topo_IIA_B_C"/>
</dbReference>
<dbReference type="EC" id="5.6.2.2" evidence="10"/>
<feature type="binding site" evidence="10">
    <location>
        <position position="526"/>
    </location>
    <ligand>
        <name>Mg(2+)</name>
        <dbReference type="ChEBI" id="CHEBI:18420"/>
        <label>1</label>
        <note>catalytic</note>
    </ligand>
</feature>
<evidence type="ECO:0000313" key="13">
    <source>
        <dbReference type="Proteomes" id="UP000319296"/>
    </source>
</evidence>
<dbReference type="EMBL" id="SGBB01000001">
    <property type="protein sequence ID" value="RZD19425.1"/>
    <property type="molecule type" value="Genomic_DNA"/>
</dbReference>
<dbReference type="InterPro" id="IPR003594">
    <property type="entry name" value="HATPase_dom"/>
</dbReference>
<dbReference type="PROSITE" id="PS50880">
    <property type="entry name" value="TOPRIM"/>
    <property type="match status" value="1"/>
</dbReference>
<evidence type="ECO:0000256" key="1">
    <source>
        <dbReference type="ARBA" id="ARBA00000185"/>
    </source>
</evidence>
<protein>
    <recommendedName>
        <fullName evidence="10">DNA gyrase subunit B</fullName>
        <ecNumber evidence="10">5.6.2.2</ecNumber>
    </recommendedName>
</protein>
<dbReference type="InterPro" id="IPR034160">
    <property type="entry name" value="TOPRIM_GyrB"/>
</dbReference>
<organism evidence="12 13">
    <name type="scientific">Candidatus Acididesulfobacter diazotrophicus</name>
    <dbReference type="NCBI Taxonomy" id="2597226"/>
    <lineage>
        <taxon>Bacteria</taxon>
        <taxon>Deltaproteobacteria</taxon>
        <taxon>Candidatus Acidulodesulfobacterales</taxon>
        <taxon>Candidatus Acididesulfobacter</taxon>
    </lineage>
</organism>
<dbReference type="Pfam" id="PF00986">
    <property type="entry name" value="DNA_gyraseB_C"/>
    <property type="match status" value="1"/>
</dbReference>
<evidence type="ECO:0000256" key="10">
    <source>
        <dbReference type="HAMAP-Rule" id="MF_01898"/>
    </source>
</evidence>
<feature type="domain" description="Toprim" evidence="11">
    <location>
        <begin position="431"/>
        <end position="561"/>
    </location>
</feature>
<feature type="site" description="Interaction with DNA" evidence="10">
    <location>
        <position position="465"/>
    </location>
</feature>
<keyword evidence="8" id="KW-0238">DNA-binding</keyword>
<dbReference type="SUPFAM" id="SSF55874">
    <property type="entry name" value="ATPase domain of HSP90 chaperone/DNA topoisomerase II/histidine kinase"/>
    <property type="match status" value="1"/>
</dbReference>
<dbReference type="GO" id="GO:0005524">
    <property type="term" value="F:ATP binding"/>
    <property type="evidence" value="ECO:0007669"/>
    <property type="project" value="UniProtKB-UniRule"/>
</dbReference>
<dbReference type="GO" id="GO:0003918">
    <property type="term" value="F:DNA topoisomerase type II (double strand cut, ATP-hydrolyzing) activity"/>
    <property type="evidence" value="ECO:0007669"/>
    <property type="project" value="UniProtKB-UniRule"/>
</dbReference>
<keyword evidence="3 10" id="KW-0479">Metal-binding</keyword>
<dbReference type="GO" id="GO:0005737">
    <property type="term" value="C:cytoplasm"/>
    <property type="evidence" value="ECO:0007669"/>
    <property type="project" value="UniProtKB-SubCell"/>
</dbReference>
<sequence length="863" mass="98065">MENLKDNNQINQNKDNYNASNIKVLEGLEAVRKRPSMYIGSTGIEGLHHLVYEVVDNSIDEALAGYCKNIFVKINIDGSVTVEDDGRGIPVDMHETEGVAAAQVVLTVLHAGGKFDNKTYKVSGGLHGVGISVVNALSKQLDLEIYKDGYVYRQSYSKGAPLNILTKYEKTNKRGTVITFFPDETIMEDIQFDFDILSNRLRELAFLNAGLHIKIIDEINSKSHDFKYDGGIKSFIEYIDQNKNVIIKEPIVITAQKNDVIIDIGLQYNDGYSEQIYSYVNNINTKEGGTHLIGFKSALTRVINNYYTSNITNTKDKKQQIQISGDDAREGLVAVISVKMSNPQFEGQTKTKLGNSDIKGIVESLVNERLTEFLDENPSIGKKIIEKSLDAARAREAAKKARDLVRRKNLLDYSSLPGKLADCQEKDPQHCEIYIVEGDSAGGSAKQGRDRKYQAILPLKGKILNVEKARLDKILNSDEIKILITALGGGITTPNQKSSNNDNPKNNDRVFDINKLRYHKIIIMTDADVDGSHIRALLLTFFYRYMKEIIENGYLYIALPPLYGIKKGNVEMYLRDDDSLEAYLNEESLNYINVYYRKNEENIEILNKEEIKNIILNIKNYKNVINKINKLNYNKEIINYLIENNFNVSDLSILKASIFGGENDDKNTGGIEIVNDNNSDNSVKQSDILSNLNNFTEELKYKIELVNDDNYEDFQKILFKSEDSSKPNFYIDKDFLNSADYKTVFKLKNEINNIDFSKISCITESKSDVKETITVKNYNEFYNLIKSKTPNNIHIQRYKGLGEMNPDQLWQTTMNKESRMLKKININDLIEADGMFDVLMGDRVEPRRKFIEDNALSVSNLDI</sequence>
<dbReference type="NCBIfam" id="TIGR01059">
    <property type="entry name" value="gyrB"/>
    <property type="match status" value="1"/>
</dbReference>
<dbReference type="InterPro" id="IPR011557">
    <property type="entry name" value="GyrB"/>
</dbReference>
<evidence type="ECO:0000256" key="9">
    <source>
        <dbReference type="ARBA" id="ARBA00023235"/>
    </source>
</evidence>
<dbReference type="InterPro" id="IPR013760">
    <property type="entry name" value="Topo_IIA-like_dom_sf"/>
</dbReference>
<keyword evidence="7 10" id="KW-0799">Topoisomerase</keyword>
<comment type="similarity">
    <text evidence="2 10">Belongs to the type II topoisomerase GyrB family.</text>
</comment>
<feature type="site" description="Interaction with DNA" evidence="10">
    <location>
        <position position="462"/>
    </location>
</feature>